<gene>
    <name evidence="1" type="ORF">MANES_12G144900</name>
</gene>
<dbReference type="AlphaFoldDB" id="A0A2C9UXS1"/>
<name>A0A2C9UXS1_MANES</name>
<accession>A0A2C9UXS1</accession>
<evidence type="ECO:0000313" key="1">
    <source>
        <dbReference type="EMBL" id="OAY35966.1"/>
    </source>
</evidence>
<dbReference type="EMBL" id="CM004398">
    <property type="protein sequence ID" value="OAY35966.1"/>
    <property type="molecule type" value="Genomic_DNA"/>
</dbReference>
<proteinExistence type="predicted"/>
<protein>
    <submittedName>
        <fullName evidence="1">Uncharacterized protein</fullName>
    </submittedName>
</protein>
<sequence length="76" mass="8574">MCTCAAARIKHNINAHINHKIKVLHKNCIIPHVSVSGSLLMCMWSGFGFPSLKSSYEEHFWTTLEKTTTSLSSRQN</sequence>
<organism evidence="1">
    <name type="scientific">Manihot esculenta</name>
    <name type="common">Cassava</name>
    <name type="synonym">Jatropha manihot</name>
    <dbReference type="NCBI Taxonomy" id="3983"/>
    <lineage>
        <taxon>Eukaryota</taxon>
        <taxon>Viridiplantae</taxon>
        <taxon>Streptophyta</taxon>
        <taxon>Embryophyta</taxon>
        <taxon>Tracheophyta</taxon>
        <taxon>Spermatophyta</taxon>
        <taxon>Magnoliopsida</taxon>
        <taxon>eudicotyledons</taxon>
        <taxon>Gunneridae</taxon>
        <taxon>Pentapetalae</taxon>
        <taxon>rosids</taxon>
        <taxon>fabids</taxon>
        <taxon>Malpighiales</taxon>
        <taxon>Euphorbiaceae</taxon>
        <taxon>Crotonoideae</taxon>
        <taxon>Manihoteae</taxon>
        <taxon>Manihot</taxon>
    </lineage>
</organism>
<reference evidence="1" key="1">
    <citation type="submission" date="2016-02" db="EMBL/GenBank/DDBJ databases">
        <title>WGS assembly of Manihot esculenta.</title>
        <authorList>
            <person name="Bredeson J.V."/>
            <person name="Prochnik S.E."/>
            <person name="Lyons J.B."/>
            <person name="Schmutz J."/>
            <person name="Grimwood J."/>
            <person name="Vrebalov J."/>
            <person name="Bart R.S."/>
            <person name="Amuge T."/>
            <person name="Ferguson M.E."/>
            <person name="Green R."/>
            <person name="Putnam N."/>
            <person name="Stites J."/>
            <person name="Rounsley S."/>
            <person name="Rokhsar D.S."/>
        </authorList>
    </citation>
    <scope>NUCLEOTIDE SEQUENCE [LARGE SCALE GENOMIC DNA]</scope>
    <source>
        <tissue evidence="1">Leaf</tissue>
    </source>
</reference>